<dbReference type="PANTHER" id="PTHR14027:SF2">
    <property type="entry name" value="RNA POLYMERASE-ASSOCIATED PROTEIN CTR9 HOMOLOG"/>
    <property type="match status" value="1"/>
</dbReference>
<organism evidence="4 5">
    <name type="scientific">Encephalitozoon romaleae (strain SJ-2008)</name>
    <name type="common">Microsporidian parasite</name>
    <dbReference type="NCBI Taxonomy" id="1178016"/>
    <lineage>
        <taxon>Eukaryota</taxon>
        <taxon>Fungi</taxon>
        <taxon>Fungi incertae sedis</taxon>
        <taxon>Microsporidia</taxon>
        <taxon>Unikaryonidae</taxon>
        <taxon>Encephalitozoon</taxon>
    </lineage>
</organism>
<dbReference type="PANTHER" id="PTHR14027">
    <property type="entry name" value="RNA POLYMERASE-ASSOCIATED PROTEIN CTR9"/>
    <property type="match status" value="1"/>
</dbReference>
<keyword evidence="1" id="KW-0677">Repeat</keyword>
<protein>
    <recommendedName>
        <fullName evidence="6">Tetratricopeptide repeat protein</fullName>
    </recommendedName>
</protein>
<dbReference type="GO" id="GO:0016593">
    <property type="term" value="C:Cdc73/Paf1 complex"/>
    <property type="evidence" value="ECO:0007669"/>
    <property type="project" value="TreeGrafter"/>
</dbReference>
<dbReference type="VEuPathDB" id="MicrosporidiaDB:EROM_061190"/>
<dbReference type="Proteomes" id="UP000010094">
    <property type="component" value="Chromosome VI"/>
</dbReference>
<dbReference type="OrthoDB" id="2190636at2759"/>
<evidence type="ECO:0008006" key="6">
    <source>
        <dbReference type="Google" id="ProtNLM"/>
    </source>
</evidence>
<evidence type="ECO:0000313" key="5">
    <source>
        <dbReference type="Proteomes" id="UP000010094"/>
    </source>
</evidence>
<accession>I6ZU81</accession>
<feature type="region of interest" description="Disordered" evidence="3">
    <location>
        <begin position="653"/>
        <end position="679"/>
    </location>
</feature>
<evidence type="ECO:0000313" key="4">
    <source>
        <dbReference type="EMBL" id="AFN83211.1"/>
    </source>
</evidence>
<dbReference type="EMBL" id="CP003523">
    <property type="protein sequence ID" value="AFN83211.1"/>
    <property type="molecule type" value="Genomic_DNA"/>
</dbReference>
<evidence type="ECO:0000256" key="2">
    <source>
        <dbReference type="ARBA" id="ARBA00022803"/>
    </source>
</evidence>
<dbReference type="SUPFAM" id="SSF48452">
    <property type="entry name" value="TPR-like"/>
    <property type="match status" value="1"/>
</dbReference>
<name>I6ZU81_ENCRO</name>
<evidence type="ECO:0000256" key="1">
    <source>
        <dbReference type="ARBA" id="ARBA00022737"/>
    </source>
</evidence>
<sequence>MVIKISTGDDESIEFDAENPPLGSKFDELLKVLEDGKVPVSVQYKITHGYRRHPELAMKILDQLSRMDDKDYNTLLLLLACKLQAGMDGIDVVQRMELFESPVFDILKGFASLRKKSYDGALFLFGKARFSLGIQICNYYLGSIGEAKRFDDKVLKGYCLLREAKGNEDLDEVRRLFRDAGKKDLLFGLGFGDEYEDKENIDVKMRLVGELVDREEFSKAQEMMETMPKCAEVLYLRGKIEHKKGDLENAKKYYMESLGYDRSFFKSEYNLQRIVQDKIGGGYYPCSEFCDFKAYLSLKNETSDMNLDGCSEDFRNVILAVVGDGMRRTDTLVRRYMKLIGNPWIENFVVMNNIGYSLCRNVRPFEEYEEKLEGNDRFLIGSIGIDREDRRCLIDGKMIEDRVKEAEKYLLRALDECPDEYKEVIRYNLGYVMEDRELLTELSLKEARQLLSVEGEGISSIPNELELVGFYHMKRKEFKLAKKIFQKLDTLYSSIGLGNIYIRGFCKDKDSSALGKAMKAFSRGLKSYYCGNGVGICLALKGRLEEAINIFNNVAIDWAGGYVNLGNALILCKRYKEAMDVFSKISLMRYSREMLEKLCKVVHEIDGYRLCMDAGIPGAKEKLFELLVEQNRLEEAEKLRVLDQRLMKMYDEKKEEERRRKAELKRKAEEMREYRKRRR</sequence>
<evidence type="ECO:0000256" key="3">
    <source>
        <dbReference type="SAM" id="MobiDB-lite"/>
    </source>
</evidence>
<dbReference type="SMART" id="SM00028">
    <property type="entry name" value="TPR"/>
    <property type="match status" value="2"/>
</dbReference>
<dbReference type="Gene3D" id="1.25.40.10">
    <property type="entry name" value="Tetratricopeptide repeat domain"/>
    <property type="match status" value="2"/>
</dbReference>
<dbReference type="RefSeq" id="XP_009264708.1">
    <property type="nucleotide sequence ID" value="XM_009266433.1"/>
</dbReference>
<dbReference type="GO" id="GO:0006368">
    <property type="term" value="P:transcription elongation by RNA polymerase II"/>
    <property type="evidence" value="ECO:0007669"/>
    <property type="project" value="TreeGrafter"/>
</dbReference>
<dbReference type="Pfam" id="PF13181">
    <property type="entry name" value="TPR_8"/>
    <property type="match status" value="1"/>
</dbReference>
<dbReference type="GO" id="GO:0006355">
    <property type="term" value="P:regulation of DNA-templated transcription"/>
    <property type="evidence" value="ECO:0007669"/>
    <property type="project" value="InterPro"/>
</dbReference>
<dbReference type="GO" id="GO:0000993">
    <property type="term" value="F:RNA polymerase II complex binding"/>
    <property type="evidence" value="ECO:0007669"/>
    <property type="project" value="TreeGrafter"/>
</dbReference>
<dbReference type="HOGENOM" id="CLU_404909_0_0_1"/>
<dbReference type="InterPro" id="IPR011990">
    <property type="entry name" value="TPR-like_helical_dom_sf"/>
</dbReference>
<dbReference type="AlphaFoldDB" id="I6ZU81"/>
<dbReference type="InterPro" id="IPR031101">
    <property type="entry name" value="Ctr9"/>
</dbReference>
<proteinExistence type="predicted"/>
<dbReference type="InterPro" id="IPR019734">
    <property type="entry name" value="TPR_rpt"/>
</dbReference>
<dbReference type="GeneID" id="20521515"/>
<keyword evidence="2" id="KW-0802">TPR repeat</keyword>
<reference evidence="4 5" key="1">
    <citation type="journal article" date="2012" name="Proc. Natl. Acad. Sci. U.S.A.">
        <title>Gain and loss of multiple functionally related, horizontally transferred genes in the reduced genomes of two microsporidian parasites.</title>
        <authorList>
            <person name="Pombert J.-F."/>
            <person name="Selman M."/>
            <person name="Burki F."/>
            <person name="Bardell F.T."/>
            <person name="Farinelli L."/>
            <person name="Solter L.F."/>
            <person name="Whitman D.W."/>
            <person name="Weiss L.M."/>
            <person name="Corradi N."/>
            <person name="Keeling P.J."/>
        </authorList>
    </citation>
    <scope>NUCLEOTIDE SEQUENCE [LARGE SCALE GENOMIC DNA]</scope>
    <source>
        <strain evidence="4 5">SJ-2008</strain>
    </source>
</reference>
<gene>
    <name evidence="4" type="ordered locus">EROM_061190</name>
</gene>
<feature type="compositionally biased region" description="Basic and acidic residues" evidence="3">
    <location>
        <begin position="653"/>
        <end position="673"/>
    </location>
</feature>
<dbReference type="KEGG" id="ero:EROM_061190"/>
<keyword evidence="5" id="KW-1185">Reference proteome</keyword>